<keyword evidence="1" id="KW-0732">Signal</keyword>
<comment type="caution">
    <text evidence="2">The sequence shown here is derived from an EMBL/GenBank/DDBJ whole genome shotgun (WGS) entry which is preliminary data.</text>
</comment>
<evidence type="ECO:0000256" key="1">
    <source>
        <dbReference type="SAM" id="SignalP"/>
    </source>
</evidence>
<gene>
    <name evidence="2" type="ORF">QJ522_06190</name>
</gene>
<organism evidence="2 3">
    <name type="scientific">Anaerobaca lacustris</name>
    <dbReference type="NCBI Taxonomy" id="3044600"/>
    <lineage>
        <taxon>Bacteria</taxon>
        <taxon>Pseudomonadati</taxon>
        <taxon>Planctomycetota</taxon>
        <taxon>Phycisphaerae</taxon>
        <taxon>Sedimentisphaerales</taxon>
        <taxon>Anaerobacaceae</taxon>
        <taxon>Anaerobaca</taxon>
    </lineage>
</organism>
<name>A0AAW6TSE9_9BACT</name>
<feature type="chain" id="PRO_5043913660" evidence="1">
    <location>
        <begin position="26"/>
        <end position="809"/>
    </location>
</feature>
<reference evidence="2" key="1">
    <citation type="submission" date="2023-05" db="EMBL/GenBank/DDBJ databases">
        <title>Anaerotaeda fermentans gen. nov., sp. nov., a novel anaerobic planctomycete of the new family within the order Sedimentisphaerales isolated from Taman Peninsula, Russia.</title>
        <authorList>
            <person name="Khomyakova M.A."/>
            <person name="Merkel A.Y."/>
            <person name="Slobodkin A.I."/>
        </authorList>
    </citation>
    <scope>NUCLEOTIDE SEQUENCE</scope>
    <source>
        <strain evidence="2">M17dextr</strain>
    </source>
</reference>
<dbReference type="AlphaFoldDB" id="A0AAW6TSE9"/>
<protein>
    <submittedName>
        <fullName evidence="2">Uncharacterized protein</fullName>
    </submittedName>
</protein>
<evidence type="ECO:0000313" key="3">
    <source>
        <dbReference type="Proteomes" id="UP001431776"/>
    </source>
</evidence>
<dbReference type="RefSeq" id="WP_349244037.1">
    <property type="nucleotide sequence ID" value="NZ_JASCXX010000005.1"/>
</dbReference>
<feature type="signal peptide" evidence="1">
    <location>
        <begin position="1"/>
        <end position="25"/>
    </location>
</feature>
<proteinExistence type="predicted"/>
<accession>A0AAW6TSE9</accession>
<dbReference type="Proteomes" id="UP001431776">
    <property type="component" value="Unassembled WGS sequence"/>
</dbReference>
<evidence type="ECO:0000313" key="2">
    <source>
        <dbReference type="EMBL" id="MDI6448627.1"/>
    </source>
</evidence>
<dbReference type="EMBL" id="JASCXX010000005">
    <property type="protein sequence ID" value="MDI6448627.1"/>
    <property type="molecule type" value="Genomic_DNA"/>
</dbReference>
<keyword evidence="3" id="KW-1185">Reference proteome</keyword>
<sequence length="809" mass="91649">MNRNGCLTRLLLCSALTTSALCVLAGRSQAVQAHTSDAEVVKRILDARDAGENLLKTDGWRPWAEGFMRRGNLFVCDNGEDPQAQRGVSQVVTLDQAKPEPIVAIAWSRAEGVGGSRDSDYSLYLDLTYQDGTPLWGQVDAFSVGTHDWEKAEVMVFPDKPVRSVAFHMLLRRHTGRALFRDPELRVLRPPAGASLFDGIVVEPKQPAREGFQVRDVAAGTDFVALEGSVLDLNLECQVTEDDGVTFFDVVLSDTTGDDRAVTLIYAIPVAAAQCRWFHDPRRTTPVEPGREYFNTSRFAVGANGQLSRYPFAAVANGSEATALGIDMARPAVFRAGYSTGTEELFLAYDIGLTAEKPTAHLRFCKFHFDPEWGFRAALESYYEAFSRHFIRRVAEQGLWMPFAKISEVTGWQDFGFRFKEGTNETAWDDEHDILTFRYTEPMTWWMRMPKDMPRTLDAALAEALRLAQQENDSRAQALLTSGFHDERGRFPARLLNLPWNDGAVWSINSMPHVRGETTDFKNKWNATLREHLYGPQRTADLDGEYIDSSEGYVTDELNFRRDHFAIAQTPLTFSTTEHRPAIFRGLIAFEYTRALADDVHAMDKLMMANSTPIRLCWLAPLLDVLGNETDWNPGNTWRPMSDEDLLFRRALCKGKPFCFLMNTTFEDFSHELVARYMKRCLAYGMFPGFFSHNASQGHYFTRPELYERDRDLFKKYVPLCKAVAEAGWEPIPLARSNRQHVYVERFGREYLTVFNDSDRPQEVTITAEIDFAGPTRDLVTGRHFEWHDGKTTITLAAEDVAVLQLSEP</sequence>